<keyword evidence="1" id="KW-1133">Transmembrane helix</keyword>
<evidence type="ECO:0000313" key="2">
    <source>
        <dbReference type="EMBL" id="ABM15706.1"/>
    </source>
</evidence>
<gene>
    <name evidence="2" type="ordered locus">Mvan_4933</name>
</gene>
<dbReference type="KEGG" id="mva:Mvan_4933"/>
<dbReference type="HOGENOM" id="CLU_081621_0_0_11"/>
<keyword evidence="1" id="KW-0472">Membrane</keyword>
<feature type="transmembrane region" description="Helical" evidence="1">
    <location>
        <begin position="41"/>
        <end position="65"/>
    </location>
</feature>
<feature type="transmembrane region" description="Helical" evidence="1">
    <location>
        <begin position="122"/>
        <end position="146"/>
    </location>
</feature>
<evidence type="ECO:0000256" key="1">
    <source>
        <dbReference type="SAM" id="Phobius"/>
    </source>
</evidence>
<evidence type="ECO:0000313" key="3">
    <source>
        <dbReference type="Proteomes" id="UP000009159"/>
    </source>
</evidence>
<feature type="transmembrane region" description="Helical" evidence="1">
    <location>
        <begin position="201"/>
        <end position="222"/>
    </location>
</feature>
<keyword evidence="3" id="KW-1185">Reference proteome</keyword>
<dbReference type="STRING" id="350058.Mvan_4933"/>
<feature type="transmembrane region" description="Helical" evidence="1">
    <location>
        <begin position="166"/>
        <end position="189"/>
    </location>
</feature>
<dbReference type="eggNOG" id="ENOG50330XM">
    <property type="taxonomic scope" value="Bacteria"/>
</dbReference>
<dbReference type="AlphaFoldDB" id="A1TEV6"/>
<feature type="transmembrane region" description="Helical" evidence="1">
    <location>
        <begin position="85"/>
        <end position="110"/>
    </location>
</feature>
<reference evidence="2" key="1">
    <citation type="submission" date="2006-12" db="EMBL/GenBank/DDBJ databases">
        <title>Complete sequence of Mycobacterium vanbaalenii PYR-1.</title>
        <authorList>
            <consortium name="US DOE Joint Genome Institute"/>
            <person name="Copeland A."/>
            <person name="Lucas S."/>
            <person name="Lapidus A."/>
            <person name="Barry K."/>
            <person name="Detter J.C."/>
            <person name="Glavina del Rio T."/>
            <person name="Hammon N."/>
            <person name="Israni S."/>
            <person name="Dalin E."/>
            <person name="Tice H."/>
            <person name="Pitluck S."/>
            <person name="Singan V."/>
            <person name="Schmutz J."/>
            <person name="Larimer F."/>
            <person name="Land M."/>
            <person name="Hauser L."/>
            <person name="Kyrpides N."/>
            <person name="Anderson I.J."/>
            <person name="Miller C."/>
            <person name="Richardson P."/>
        </authorList>
    </citation>
    <scope>NUCLEOTIDE SEQUENCE [LARGE SCALE GENOMIC DNA]</scope>
    <source>
        <strain evidence="2">PYR-1</strain>
    </source>
</reference>
<feature type="transmembrane region" description="Helical" evidence="1">
    <location>
        <begin position="228"/>
        <end position="248"/>
    </location>
</feature>
<name>A1TEV6_MYCVP</name>
<proteinExistence type="predicted"/>
<protein>
    <submittedName>
        <fullName evidence="2">Uncharacterized protein</fullName>
    </submittedName>
</protein>
<dbReference type="Proteomes" id="UP000009159">
    <property type="component" value="Chromosome"/>
</dbReference>
<keyword evidence="1" id="KW-0812">Transmembrane</keyword>
<sequence length="274" mass="29682">MGAYPPAAARSQRRNPVVAKMTKHAEVAGSVPTVELTLQRIGAWSGSIMILLYGASFSGVAQLFPPLSPAAPADEIAAFFVDHKLWIRFGVSGALLSAVLALPFLAAIVLRIRRVEGRWGMLSMTQLMAATVFVPALLFPQFFLGVAAYRPEQRSAELTQALNDVFWLWFIGIVGTIIVQNITLAIAAFMDKTDPPTFPRWYGYLNLWVATLSLPGCVVVVFNDGPLAWNGVFAFYIPGLVLVVWLFSTTAVMLKSIKAEQQAGTRAGVAAQPA</sequence>
<organism evidence="2 3">
    <name type="scientific">Mycolicibacterium vanbaalenii (strain DSM 7251 / JCM 13017 / BCRC 16820 / KCTC 9966 / NRRL B-24157 / PYR-1)</name>
    <name type="common">Mycobacterium vanbaalenii</name>
    <dbReference type="NCBI Taxonomy" id="350058"/>
    <lineage>
        <taxon>Bacteria</taxon>
        <taxon>Bacillati</taxon>
        <taxon>Actinomycetota</taxon>
        <taxon>Actinomycetes</taxon>
        <taxon>Mycobacteriales</taxon>
        <taxon>Mycobacteriaceae</taxon>
        <taxon>Mycolicibacterium</taxon>
    </lineage>
</organism>
<dbReference type="EMBL" id="CP000511">
    <property type="protein sequence ID" value="ABM15706.1"/>
    <property type="molecule type" value="Genomic_DNA"/>
</dbReference>
<accession>A1TEV6</accession>